<comment type="similarity">
    <text evidence="1 6">Belongs to the thiolase-like superfamily. Thiolase family.</text>
</comment>
<dbReference type="InterPro" id="IPR020617">
    <property type="entry name" value="Thiolase_C"/>
</dbReference>
<dbReference type="NCBIfam" id="TIGR01930">
    <property type="entry name" value="AcCoA-C-Actrans"/>
    <property type="match status" value="1"/>
</dbReference>
<dbReference type="PROSITE" id="PS00099">
    <property type="entry name" value="THIOLASE_3"/>
    <property type="match status" value="1"/>
</dbReference>
<dbReference type="RefSeq" id="WP_123084014.1">
    <property type="nucleotide sequence ID" value="NZ_RJAI01000011.1"/>
</dbReference>
<dbReference type="FunFam" id="3.40.47.10:FF:000010">
    <property type="entry name" value="Acetyl-CoA acetyltransferase (Thiolase)"/>
    <property type="match status" value="1"/>
</dbReference>
<name>A0A3M8TPF1_PSEPU</name>
<proteinExistence type="inferred from homology"/>
<gene>
    <name evidence="8" type="ORF">EFK07_05920</name>
</gene>
<evidence type="ECO:0000259" key="7">
    <source>
        <dbReference type="PROSITE" id="PS50206"/>
    </source>
</evidence>
<evidence type="ECO:0000313" key="9">
    <source>
        <dbReference type="Proteomes" id="UP000278162"/>
    </source>
</evidence>
<evidence type="ECO:0000256" key="1">
    <source>
        <dbReference type="ARBA" id="ARBA00010982"/>
    </source>
</evidence>
<dbReference type="AlphaFoldDB" id="A0A3M8TPF1"/>
<dbReference type="EC" id="2.3.1.16" evidence="8"/>
<keyword evidence="3 6" id="KW-0012">Acyltransferase</keyword>
<dbReference type="GO" id="GO:0044281">
    <property type="term" value="P:small molecule metabolic process"/>
    <property type="evidence" value="ECO:0007669"/>
    <property type="project" value="UniProtKB-ARBA"/>
</dbReference>
<evidence type="ECO:0000256" key="3">
    <source>
        <dbReference type="ARBA" id="ARBA00023315"/>
    </source>
</evidence>
<evidence type="ECO:0000256" key="4">
    <source>
        <dbReference type="ARBA" id="ARBA00048527"/>
    </source>
</evidence>
<dbReference type="EMBL" id="RJAI01000011">
    <property type="protein sequence ID" value="RNF92732.1"/>
    <property type="molecule type" value="Genomic_DNA"/>
</dbReference>
<dbReference type="PANTHER" id="PTHR18919:SF138">
    <property type="entry name" value="ACETYL-COA C-ACETYLTRANSFERASE"/>
    <property type="match status" value="1"/>
</dbReference>
<dbReference type="Gene3D" id="3.40.47.10">
    <property type="match status" value="2"/>
</dbReference>
<dbReference type="InterPro" id="IPR001763">
    <property type="entry name" value="Rhodanese-like_dom"/>
</dbReference>
<dbReference type="PIRSF" id="PIRSF000429">
    <property type="entry name" value="Ac-CoA_Ac_transf"/>
    <property type="match status" value="1"/>
</dbReference>
<evidence type="ECO:0000256" key="5">
    <source>
        <dbReference type="PIRSR" id="PIRSR000429-1"/>
    </source>
</evidence>
<evidence type="ECO:0000256" key="6">
    <source>
        <dbReference type="RuleBase" id="RU003557"/>
    </source>
</evidence>
<dbReference type="InterPro" id="IPR020616">
    <property type="entry name" value="Thiolase_N"/>
</dbReference>
<feature type="active site" description="Proton acceptor" evidence="5">
    <location>
        <position position="352"/>
    </location>
</feature>
<dbReference type="Proteomes" id="UP000278162">
    <property type="component" value="Unassembled WGS sequence"/>
</dbReference>
<dbReference type="PANTHER" id="PTHR18919">
    <property type="entry name" value="ACETYL-COA C-ACYLTRANSFERASE"/>
    <property type="match status" value="1"/>
</dbReference>
<feature type="active site" description="Proton acceptor" evidence="5">
    <location>
        <position position="382"/>
    </location>
</feature>
<feature type="active site" description="Acyl-thioester intermediate" evidence="5">
    <location>
        <position position="92"/>
    </location>
</feature>
<dbReference type="Pfam" id="PF00108">
    <property type="entry name" value="Thiolase_N"/>
    <property type="match status" value="1"/>
</dbReference>
<dbReference type="InterPro" id="IPR020610">
    <property type="entry name" value="Thiolase_AS"/>
</dbReference>
<dbReference type="SUPFAM" id="SSF53901">
    <property type="entry name" value="Thiolase-like"/>
    <property type="match status" value="2"/>
</dbReference>
<reference evidence="8 9" key="1">
    <citation type="submission" date="2018-10" db="EMBL/GenBank/DDBJ databases">
        <title>An outbreak of IMP-63 producing strain in France.</title>
        <authorList>
            <person name="Bour M."/>
            <person name="Liapis E."/>
            <person name="Plesiat P."/>
        </authorList>
    </citation>
    <scope>NUCLEOTIDE SEQUENCE [LARGE SCALE GENOMIC DNA]</scope>
    <source>
        <strain evidence="8 9">12917</strain>
    </source>
</reference>
<accession>A0A3M8TPF1</accession>
<evidence type="ECO:0000313" key="8">
    <source>
        <dbReference type="EMBL" id="RNF92732.1"/>
    </source>
</evidence>
<feature type="domain" description="Rhodanese" evidence="7">
    <location>
        <begin position="92"/>
        <end position="131"/>
    </location>
</feature>
<dbReference type="PROSITE" id="PS50206">
    <property type="entry name" value="RHODANESE_3"/>
    <property type="match status" value="1"/>
</dbReference>
<evidence type="ECO:0000256" key="2">
    <source>
        <dbReference type="ARBA" id="ARBA00022679"/>
    </source>
</evidence>
<dbReference type="GO" id="GO:0033812">
    <property type="term" value="F:3-oxoadipyl-CoA thiolase activity"/>
    <property type="evidence" value="ECO:0007669"/>
    <property type="project" value="UniProtKB-EC"/>
</dbReference>
<sequence length="397" mass="41510">MTLANDPIVIVSAVRTPMGGLQGDLKSLTAPQLGSAAIRGAVERAGIDAASVEQVLFGCVLPAGQGQAPARQAALGAGLDKHTTCTTLNKMCGSGMQAAIMAHDLLLAGTADVVVAGGMESMTNAPYLLDKARGGYRMGHGRIIDHMFMDGLEDAYDKGRLMGTFAEDCAQANAFSREAQDQFAIASLTRAQDAIKSGRFAAEIVPVEVTEGRDKRVIKDDEQPPKARLDKIPQLKPAFREGGTVTAANSSSISDGAAALVLMRRSEADKRGLKPLAVIHGHAAFADTPALFPTAPIGAIDKLMKRTGWNLAEVDLFEINEAFAVVTLAAMKHLDLPHDKVNIHGGACALGHPIGASGARILVTLLSALRQNNLRRGVAAICIGGGEATAMAVECLY</sequence>
<dbReference type="InterPro" id="IPR016039">
    <property type="entry name" value="Thiolase-like"/>
</dbReference>
<comment type="caution">
    <text evidence="8">The sequence shown here is derived from an EMBL/GenBank/DDBJ whole genome shotgun (WGS) entry which is preliminary data.</text>
</comment>
<comment type="catalytic activity">
    <reaction evidence="4">
        <text>succinyl-CoA + acetyl-CoA = 3-oxoadipyl-CoA + CoA</text>
        <dbReference type="Rhea" id="RHEA:19481"/>
        <dbReference type="ChEBI" id="CHEBI:57287"/>
        <dbReference type="ChEBI" id="CHEBI:57288"/>
        <dbReference type="ChEBI" id="CHEBI:57292"/>
        <dbReference type="ChEBI" id="CHEBI:57348"/>
        <dbReference type="EC" id="2.3.1.174"/>
    </reaction>
</comment>
<dbReference type="Pfam" id="PF02803">
    <property type="entry name" value="Thiolase_C"/>
    <property type="match status" value="1"/>
</dbReference>
<dbReference type="InterPro" id="IPR002155">
    <property type="entry name" value="Thiolase"/>
</dbReference>
<keyword evidence="2 6" id="KW-0808">Transferase</keyword>
<protein>
    <submittedName>
        <fullName evidence="8">Acetyl-CoA C-acyltransferase</fullName>
        <ecNumber evidence="8">2.3.1.16</ecNumber>
    </submittedName>
</protein>
<dbReference type="CDD" id="cd00751">
    <property type="entry name" value="thiolase"/>
    <property type="match status" value="1"/>
</dbReference>
<organism evidence="8 9">
    <name type="scientific">Pseudomonas putida</name>
    <name type="common">Arthrobacter siderocapsulatus</name>
    <dbReference type="NCBI Taxonomy" id="303"/>
    <lineage>
        <taxon>Bacteria</taxon>
        <taxon>Pseudomonadati</taxon>
        <taxon>Pseudomonadota</taxon>
        <taxon>Gammaproteobacteria</taxon>
        <taxon>Pseudomonadales</taxon>
        <taxon>Pseudomonadaceae</taxon>
        <taxon>Pseudomonas</taxon>
    </lineage>
</organism>